<evidence type="ECO:0000256" key="6">
    <source>
        <dbReference type="ARBA" id="ARBA00023274"/>
    </source>
</evidence>
<dbReference type="VEuPathDB" id="VectorBase:LDEU011807"/>
<keyword evidence="3" id="KW-0809">Transit peptide</keyword>
<evidence type="ECO:0000313" key="10">
    <source>
        <dbReference type="Proteomes" id="UP000288716"/>
    </source>
</evidence>
<dbReference type="InterPro" id="IPR019373">
    <property type="entry name" value="Ribosomal_mL51"/>
</dbReference>
<dbReference type="Pfam" id="PF10244">
    <property type="entry name" value="MRP-L51"/>
    <property type="match status" value="1"/>
</dbReference>
<evidence type="ECO:0000256" key="2">
    <source>
        <dbReference type="ARBA" id="ARBA00010972"/>
    </source>
</evidence>
<keyword evidence="10" id="KW-1185">Reference proteome</keyword>
<evidence type="ECO:0000256" key="1">
    <source>
        <dbReference type="ARBA" id="ARBA00004173"/>
    </source>
</evidence>
<evidence type="ECO:0000256" key="5">
    <source>
        <dbReference type="ARBA" id="ARBA00023128"/>
    </source>
</evidence>
<sequence>MQNPALNSLKCVFTKFRFLSVVPKRNCYSDPNEKQYEKWERRKFTRRFGYEPHYHAKGLLPRLKEDTVNPLSTLPHHRKPDPWHKREALFGQNDYIDILGDSDIKPWQVVKGVPDWLKGYKARELNVLQRKMHHFKHFQWTRPKKWYEMEKRIDYLFKFLNFKKKPPNFRAYQTKL</sequence>
<dbReference type="GO" id="GO:0006412">
    <property type="term" value="P:translation"/>
    <property type="evidence" value="ECO:0007669"/>
    <property type="project" value="TreeGrafter"/>
</dbReference>
<dbReference type="PANTHER" id="PTHR13409">
    <property type="entry name" value="MITOCHONDRIAL 39S RIBOSOMAL PROTEIN L51"/>
    <property type="match status" value="1"/>
</dbReference>
<reference evidence="9 10" key="1">
    <citation type="journal article" date="2018" name="Gigascience">
        <title>Genomes of trombidid mites reveal novel predicted allergens and laterally-transferred genes associated with secondary metabolism.</title>
        <authorList>
            <person name="Dong X."/>
            <person name="Chaisiri K."/>
            <person name="Xia D."/>
            <person name="Armstrong S.D."/>
            <person name="Fang Y."/>
            <person name="Donnelly M.J."/>
            <person name="Kadowaki T."/>
            <person name="McGarry J.W."/>
            <person name="Darby A.C."/>
            <person name="Makepeace B.L."/>
        </authorList>
    </citation>
    <scope>NUCLEOTIDE SEQUENCE [LARGE SCALE GENOMIC DNA]</scope>
    <source>
        <strain evidence="9">UoL-UT</strain>
    </source>
</reference>
<organism evidence="9 10">
    <name type="scientific">Leptotrombidium deliense</name>
    <dbReference type="NCBI Taxonomy" id="299467"/>
    <lineage>
        <taxon>Eukaryota</taxon>
        <taxon>Metazoa</taxon>
        <taxon>Ecdysozoa</taxon>
        <taxon>Arthropoda</taxon>
        <taxon>Chelicerata</taxon>
        <taxon>Arachnida</taxon>
        <taxon>Acari</taxon>
        <taxon>Acariformes</taxon>
        <taxon>Trombidiformes</taxon>
        <taxon>Prostigmata</taxon>
        <taxon>Anystina</taxon>
        <taxon>Parasitengona</taxon>
        <taxon>Trombiculoidea</taxon>
        <taxon>Trombiculidae</taxon>
        <taxon>Leptotrombidium</taxon>
    </lineage>
</organism>
<name>A0A443RY04_9ACAR</name>
<keyword evidence="6" id="KW-0687">Ribonucleoprotein</keyword>
<evidence type="ECO:0000256" key="8">
    <source>
        <dbReference type="ARBA" id="ARBA00035419"/>
    </source>
</evidence>
<accession>A0A443RY04</accession>
<keyword evidence="5" id="KW-0496">Mitochondrion</keyword>
<dbReference type="STRING" id="299467.A0A443RY04"/>
<dbReference type="OrthoDB" id="10059330at2759"/>
<comment type="subcellular location">
    <subcellularLocation>
        <location evidence="1">Mitochondrion</location>
    </subcellularLocation>
</comment>
<dbReference type="Proteomes" id="UP000288716">
    <property type="component" value="Unassembled WGS sequence"/>
</dbReference>
<dbReference type="PANTHER" id="PTHR13409:SF0">
    <property type="entry name" value="LARGE RIBOSOMAL SUBUNIT PROTEIN ML51"/>
    <property type="match status" value="1"/>
</dbReference>
<dbReference type="AlphaFoldDB" id="A0A443RY04"/>
<evidence type="ECO:0000256" key="3">
    <source>
        <dbReference type="ARBA" id="ARBA00022946"/>
    </source>
</evidence>
<dbReference type="GO" id="GO:0005762">
    <property type="term" value="C:mitochondrial large ribosomal subunit"/>
    <property type="evidence" value="ECO:0007669"/>
    <property type="project" value="TreeGrafter"/>
</dbReference>
<keyword evidence="4 9" id="KW-0689">Ribosomal protein</keyword>
<gene>
    <name evidence="9" type="ORF">B4U80_01631</name>
</gene>
<dbReference type="EMBL" id="NCKV01019072">
    <property type="protein sequence ID" value="RWS20233.1"/>
    <property type="molecule type" value="Genomic_DNA"/>
</dbReference>
<comment type="caution">
    <text evidence="9">The sequence shown here is derived from an EMBL/GenBank/DDBJ whole genome shotgun (WGS) entry which is preliminary data.</text>
</comment>
<comment type="similarity">
    <text evidence="2">Belongs to the mitochondrion-specific ribosomal protein mL51 family.</text>
</comment>
<dbReference type="GO" id="GO:0003735">
    <property type="term" value="F:structural constituent of ribosome"/>
    <property type="evidence" value="ECO:0007669"/>
    <property type="project" value="InterPro"/>
</dbReference>
<proteinExistence type="inferred from homology"/>
<protein>
    <recommendedName>
        <fullName evidence="7">Large ribosomal subunit protein mL51</fullName>
    </recommendedName>
    <alternativeName>
        <fullName evidence="8">39S ribosomal protein L51, mitochondrial</fullName>
    </alternativeName>
</protein>
<evidence type="ECO:0000256" key="7">
    <source>
        <dbReference type="ARBA" id="ARBA00035182"/>
    </source>
</evidence>
<evidence type="ECO:0000313" key="9">
    <source>
        <dbReference type="EMBL" id="RWS20233.1"/>
    </source>
</evidence>
<evidence type="ECO:0000256" key="4">
    <source>
        <dbReference type="ARBA" id="ARBA00022980"/>
    </source>
</evidence>